<dbReference type="OrthoDB" id="4331905at2"/>
<dbReference type="PANTHER" id="PTHR10098:SF108">
    <property type="entry name" value="TETRATRICOPEPTIDE REPEAT PROTEIN 28"/>
    <property type="match status" value="1"/>
</dbReference>
<feature type="compositionally biased region" description="Polar residues" evidence="2">
    <location>
        <begin position="1036"/>
        <end position="1045"/>
    </location>
</feature>
<evidence type="ECO:0000256" key="2">
    <source>
        <dbReference type="SAM" id="MobiDB-lite"/>
    </source>
</evidence>
<comment type="caution">
    <text evidence="4">The sequence shown here is derived from an EMBL/GenBank/DDBJ whole genome shotgun (WGS) entry which is preliminary data.</text>
</comment>
<feature type="domain" description="CHAT" evidence="3">
    <location>
        <begin position="2385"/>
        <end position="2652"/>
    </location>
</feature>
<dbReference type="EMBL" id="PVNG01000024">
    <property type="protein sequence ID" value="PRX58126.1"/>
    <property type="molecule type" value="Genomic_DNA"/>
</dbReference>
<dbReference type="PROSITE" id="PS50005">
    <property type="entry name" value="TPR"/>
    <property type="match status" value="1"/>
</dbReference>
<evidence type="ECO:0000313" key="5">
    <source>
        <dbReference type="Proteomes" id="UP000238312"/>
    </source>
</evidence>
<organism evidence="4 5">
    <name type="scientific">Nonomuraea fuscirosea</name>
    <dbReference type="NCBI Taxonomy" id="1291556"/>
    <lineage>
        <taxon>Bacteria</taxon>
        <taxon>Bacillati</taxon>
        <taxon>Actinomycetota</taxon>
        <taxon>Actinomycetes</taxon>
        <taxon>Streptosporangiales</taxon>
        <taxon>Streptosporangiaceae</taxon>
        <taxon>Nonomuraea</taxon>
    </lineage>
</organism>
<dbReference type="InterPro" id="IPR011990">
    <property type="entry name" value="TPR-like_helical_dom_sf"/>
</dbReference>
<feature type="region of interest" description="Disordered" evidence="2">
    <location>
        <begin position="2206"/>
        <end position="2231"/>
    </location>
</feature>
<feature type="repeat" description="TPR" evidence="1">
    <location>
        <begin position="1841"/>
        <end position="1874"/>
    </location>
</feature>
<feature type="compositionally biased region" description="Low complexity" evidence="2">
    <location>
        <begin position="416"/>
        <end position="429"/>
    </location>
</feature>
<feature type="region of interest" description="Disordered" evidence="2">
    <location>
        <begin position="694"/>
        <end position="814"/>
    </location>
</feature>
<dbReference type="SUPFAM" id="SSF48452">
    <property type="entry name" value="TPR-like"/>
    <property type="match status" value="3"/>
</dbReference>
<feature type="region of interest" description="Disordered" evidence="2">
    <location>
        <begin position="375"/>
        <end position="519"/>
    </location>
</feature>
<feature type="compositionally biased region" description="Low complexity" evidence="2">
    <location>
        <begin position="1058"/>
        <end position="1067"/>
    </location>
</feature>
<reference evidence="4 5" key="1">
    <citation type="submission" date="2018-03" db="EMBL/GenBank/DDBJ databases">
        <title>Genomic Encyclopedia of Type Strains, Phase III (KMG-III): the genomes of soil and plant-associated and newly described type strains.</title>
        <authorList>
            <person name="Whitman W."/>
        </authorList>
    </citation>
    <scope>NUCLEOTIDE SEQUENCE [LARGE SCALE GENOMIC DNA]</scope>
    <source>
        <strain evidence="4 5">CGMCC 4.7104</strain>
    </source>
</reference>
<accession>A0A2T0MKJ5</accession>
<feature type="compositionally biased region" description="Basic and acidic residues" evidence="2">
    <location>
        <begin position="480"/>
        <end position="496"/>
    </location>
</feature>
<feature type="compositionally biased region" description="Basic and acidic residues" evidence="2">
    <location>
        <begin position="456"/>
        <end position="472"/>
    </location>
</feature>
<keyword evidence="5" id="KW-1185">Reference proteome</keyword>
<evidence type="ECO:0000313" key="4">
    <source>
        <dbReference type="EMBL" id="PRX58126.1"/>
    </source>
</evidence>
<protein>
    <submittedName>
        <fullName evidence="4">CHAT domain-containing protein</fullName>
    </submittedName>
</protein>
<feature type="compositionally biased region" description="Gly residues" evidence="2">
    <location>
        <begin position="430"/>
        <end position="440"/>
    </location>
</feature>
<evidence type="ECO:0000259" key="3">
    <source>
        <dbReference type="Pfam" id="PF12770"/>
    </source>
</evidence>
<name>A0A2T0MKJ5_9ACTN</name>
<gene>
    <name evidence="4" type="ORF">B0I32_124114</name>
</gene>
<evidence type="ECO:0000256" key="1">
    <source>
        <dbReference type="PROSITE-ProRule" id="PRU00339"/>
    </source>
</evidence>
<sequence length="2664" mass="273546">MTDPAEALAARIERFEQAADPELIWDPAALAEAEQAMRACAGDRTDAAAWRLIGMLHLARYRLDQRTTQDAAVAGAFFAAVAVLDPGRLPEKLRGSRPPGESADTWAGLVEEVFQHVDPDAYRHVGLLIHALVRRAMADPVPEVSDRLGQFLLQESMRAADPAWAPGALGLVGAGLVRQYTRGGERHVIADAVHMLLRAALGAHGDTLSAGELAAALGLAAPDDDELVRAYLAAVETPPGGQDRSRALLTLVDLTQARAAASYADEDLLAFIRVGQCALDFWHEPWAHPGVLAPYAAGLIEWFVVTGNESSLEAGLEMLDALHVTPDETARGLGTDPVVRLGLLGDRRWHRYGVTGDPADLDTAISVMRRAADLSTAGHSGLRRSGSGGSGTGGFARSSGLGGSGARGAEPGDAGPGDSRPEGSGSRGSAAGGSRPGGSASGRSQPGGAQPNDPQGSDRLESDRLESDRLESDPLGSDRLGSDRLESGPRGSDRLENGPLASGPLGGGSSASGHPDRPRLLTNLANALLRRAVVTGGDPTEPIAAARAALAAHDEKDPARATTLLLLAQALRLDLTMANADEALAVLREALGAGERLTFRTEAYGLVSELLCWRATQTDGRRRADDLREAVLAARQGVELATKASHDQSPAQRKLCRALLARHSAYGDPRDLTEALALADAADLTDLPELTQALDTTLTPPPPATATPETATPGTASSATATPETATPGTASSATATPETATPGTASSATATPETATPGTASSATATPETATPRTASSATVGPGTVGPGTVGPGTVGPGTVGSETASPGITAPGTVAAGAATSGTVGSGIATPGPVTVAPGTAAPGPATPGTVSSGSAAPGIASSGTAAPGPVTVAPLTVDPATSAPAASKATADPATSTGPAISASATATPGTASSGITAPGIAASGTAGSGTGAPGIAGSGTAAPGSAAPGSAVPGTASSATAAPGTAAPGTAASGTVSSGTGAPGSVGPGITSPVVDPGVADPATPVPGLSASAPPAPGVPVPIAPESVASGPLTQQPLTQQSVAPEPVVPEPVAPESVPSGPATSRPTPTKPVMSAPGTSASTSVPERPTSRAPERPASAAAPEAPALDDSASDTPAPSTPSTHAPGRRPSLVVDEQLAVAATELAMRSPDEDLALKLLRLAELRAEGSGERGEFLLGTALRLAETGRSRAAGVVLERAAVAFEAAGLRSRAAYALSRLGAGHEASGEPSRALEAYERSAAVYHDLDDPAAEARQFGHMGALLLRTGDPARAVEHHMRAVARCEEAGLPEDEARHQDAAAAAHLAAGNPEEAVSCAARSRALHLALGESVAAAKALVHAARAAVDQDDLTASAERMAACAIELEAAGAWEEACAALDAHAVLLSGRGHPGYAAACETRLVEVVRRKGRRREPADEWYRIAQRRRGRGDVDGARVAFDLAEREYEAIGHHDGAGAVRYNLGCLAYAEGDAERALAAFGAAAEAFAGLRSRVKEAAALSMRAACLTALDRAEEAPDDLERALELAAAEGDLETLLIATLGRAAVDVELGELREAGERLQSALGLAAGDALKEAVVHDRLAALAARTGDLGARTRALESALAGFRDGGRHRLAALASIKLGFALEAHGEFRRARAALEEGLTGLETADDALASAGAPFEIIAAMAGELDAAVLSRLAGIQLDLGDLTRGRATLTRALASLGTGGRRAEASERLRSWLRLAEAESAGDLPTARALAQTFLTNLPPTTPPDPGRASRGPIIASPGSGAVPAGPTTAPLGSTTAPPGPPTGLPGPAGSDGDRELADRSHLLARLSFYCRELGDLPAAYDHAVQGYELRDERIVEHLRNMGAAATELGRAEEAVTRLSRAVELARDEGIAFPAHLVQSLGLLAAALADLGRWSEAARAYDEGLALVEAPIWRALRVPLLTGRADLHLKLGELNEAATRYHEAIALGEELGAPAGLASAYAGLALVHDLRGEPAQGRPFADRALTLDRAHGRHRSTVLTLLTLARLERAARTEEAAKGAEAALDRDAEARSREALTRTAQLEQTWLDEALVLSQEIGFRAGEAVALAHLGALDLAAAHNVHKARTAADTAADTAAAADTHTEEDAESRTRAYAAAHRRLSAAIELLADLGHDLEHATACHHRSIAAEELGDLPAALADAERAHALGHEAAQDRVIRLATHLNQGMTAWTHAEQAGHHTLTTHLDPEHQPPSPGMPATPSSPQDWPAPYGVPAELLETERRVMKAVRTLTSAARNTRDPERAAHLIHRAHAAQADLDGLWTRMEPLAPDHVALRRGTPPSRAELDALVNAPGTGVVTALLGFHAGEETVTVLAHRTGWAEPRAFPTAVDRPLLAEFLRTADGRRPDLLDIEARRHRADLWRRLADLLLSEAVRALGDHVDLLHLIPHAALHRIPLHALAPDGRPLLERFPVAYAPSAAALSRLAKRAPSRGGDSLVLTFTPDAAERPVVESEARDAAALLGTTHRQATTNALARSPQNGSWHVVHLACRAVEDPADPFAAGIRLADGLRTARDLMSTRLDAGLVLVTAHETTHRTSREPASETVHGVGLHDGLAGLGYGLLHAGAGAVVLSLWPVSAEITRALMRDLHTRLRAGAGPAQALRAAVLGLRELYGSAEPELWASYVLVGLPDGVPATGDYR</sequence>
<feature type="compositionally biased region" description="Low complexity" evidence="2">
    <location>
        <begin position="942"/>
        <end position="984"/>
    </location>
</feature>
<feature type="region of interest" description="Disordered" evidence="2">
    <location>
        <begin position="837"/>
        <end position="865"/>
    </location>
</feature>
<dbReference type="InterPro" id="IPR019734">
    <property type="entry name" value="TPR_rpt"/>
</dbReference>
<feature type="compositionally biased region" description="Low complexity" evidence="2">
    <location>
        <begin position="1769"/>
        <end position="1782"/>
    </location>
</feature>
<dbReference type="Pfam" id="PF12770">
    <property type="entry name" value="CHAT"/>
    <property type="match status" value="1"/>
</dbReference>
<dbReference type="PANTHER" id="PTHR10098">
    <property type="entry name" value="RAPSYN-RELATED"/>
    <property type="match status" value="1"/>
</dbReference>
<feature type="compositionally biased region" description="Low complexity" evidence="2">
    <location>
        <begin position="1100"/>
        <end position="1129"/>
    </location>
</feature>
<feature type="compositionally biased region" description="Pro residues" evidence="2">
    <location>
        <begin position="1018"/>
        <end position="1027"/>
    </location>
</feature>
<dbReference type="Gene3D" id="1.25.40.10">
    <property type="entry name" value="Tetratricopeptide repeat domain"/>
    <property type="match status" value="5"/>
</dbReference>
<dbReference type="RefSeq" id="WP_146178522.1">
    <property type="nucleotide sequence ID" value="NZ_PVNG01000024.1"/>
</dbReference>
<feature type="compositionally biased region" description="Gly residues" evidence="2">
    <location>
        <begin position="784"/>
        <end position="800"/>
    </location>
</feature>
<feature type="region of interest" description="Disordered" evidence="2">
    <location>
        <begin position="886"/>
        <end position="916"/>
    </location>
</feature>
<keyword evidence="1" id="KW-0802">TPR repeat</keyword>
<feature type="compositionally biased region" description="Low complexity" evidence="2">
    <location>
        <begin position="706"/>
        <end position="783"/>
    </location>
</feature>
<feature type="region of interest" description="Disordered" evidence="2">
    <location>
        <begin position="1741"/>
        <end position="1801"/>
    </location>
</feature>
<proteinExistence type="predicted"/>
<dbReference type="SMART" id="SM00028">
    <property type="entry name" value="TPR"/>
    <property type="match status" value="10"/>
</dbReference>
<dbReference type="Proteomes" id="UP000238312">
    <property type="component" value="Unassembled WGS sequence"/>
</dbReference>
<feature type="region of interest" description="Disordered" evidence="2">
    <location>
        <begin position="938"/>
        <end position="1136"/>
    </location>
</feature>
<feature type="compositionally biased region" description="Gly residues" evidence="2">
    <location>
        <begin position="386"/>
        <end position="406"/>
    </location>
</feature>
<dbReference type="InterPro" id="IPR024983">
    <property type="entry name" value="CHAT_dom"/>
</dbReference>